<dbReference type="InterPro" id="IPR011006">
    <property type="entry name" value="CheY-like_superfamily"/>
</dbReference>
<gene>
    <name evidence="8" type="ORF">ACFOW3_16955</name>
</gene>
<dbReference type="Gene3D" id="3.40.50.2300">
    <property type="match status" value="1"/>
</dbReference>
<dbReference type="PROSITE" id="PS50110">
    <property type="entry name" value="RESPONSE_REGULATORY"/>
    <property type="match status" value="1"/>
</dbReference>
<dbReference type="CDD" id="cd06170">
    <property type="entry name" value="LuxR_C_like"/>
    <property type="match status" value="1"/>
</dbReference>
<keyword evidence="3" id="KW-0238">DNA-binding</keyword>
<reference evidence="9" key="1">
    <citation type="journal article" date="2019" name="Int. J. Syst. Evol. Microbiol.">
        <title>The Global Catalogue of Microorganisms (GCM) 10K type strain sequencing project: providing services to taxonomists for standard genome sequencing and annotation.</title>
        <authorList>
            <consortium name="The Broad Institute Genomics Platform"/>
            <consortium name="The Broad Institute Genome Sequencing Center for Infectious Disease"/>
            <person name="Wu L."/>
            <person name="Ma J."/>
        </authorList>
    </citation>
    <scope>NUCLEOTIDE SEQUENCE [LARGE SCALE GENOMIC DNA]</scope>
    <source>
        <strain evidence="9">CCUG 2113</strain>
    </source>
</reference>
<dbReference type="PANTHER" id="PTHR43214:SF41">
    <property type="entry name" value="NITRATE_NITRITE RESPONSE REGULATOR PROTEIN NARP"/>
    <property type="match status" value="1"/>
</dbReference>
<dbReference type="EMBL" id="JBHSAJ010000050">
    <property type="protein sequence ID" value="MFC3936305.1"/>
    <property type="molecule type" value="Genomic_DNA"/>
</dbReference>
<dbReference type="InterPro" id="IPR039420">
    <property type="entry name" value="WalR-like"/>
</dbReference>
<dbReference type="PANTHER" id="PTHR43214">
    <property type="entry name" value="TWO-COMPONENT RESPONSE REGULATOR"/>
    <property type="match status" value="1"/>
</dbReference>
<dbReference type="SMART" id="SM00421">
    <property type="entry name" value="HTH_LUXR"/>
    <property type="match status" value="1"/>
</dbReference>
<protein>
    <submittedName>
        <fullName evidence="8">Response regulator</fullName>
    </submittedName>
</protein>
<evidence type="ECO:0000313" key="8">
    <source>
        <dbReference type="EMBL" id="MFC3936305.1"/>
    </source>
</evidence>
<keyword evidence="9" id="KW-1185">Reference proteome</keyword>
<dbReference type="InterPro" id="IPR058245">
    <property type="entry name" value="NreC/VraR/RcsB-like_REC"/>
</dbReference>
<keyword evidence="1 5" id="KW-0597">Phosphoprotein</keyword>
<comment type="caution">
    <text evidence="8">The sequence shown here is derived from an EMBL/GenBank/DDBJ whole genome shotgun (WGS) entry which is preliminary data.</text>
</comment>
<dbReference type="InterPro" id="IPR016032">
    <property type="entry name" value="Sig_transdc_resp-reg_C-effctor"/>
</dbReference>
<evidence type="ECO:0000256" key="5">
    <source>
        <dbReference type="PROSITE-ProRule" id="PRU00169"/>
    </source>
</evidence>
<evidence type="ECO:0000313" key="9">
    <source>
        <dbReference type="Proteomes" id="UP001595693"/>
    </source>
</evidence>
<dbReference type="SMART" id="SM00448">
    <property type="entry name" value="REC"/>
    <property type="match status" value="1"/>
</dbReference>
<feature type="domain" description="HTH luxR-type" evidence="6">
    <location>
        <begin position="159"/>
        <end position="224"/>
    </location>
</feature>
<organism evidence="8 9">
    <name type="scientific">Acidovorax facilis</name>
    <dbReference type="NCBI Taxonomy" id="12917"/>
    <lineage>
        <taxon>Bacteria</taxon>
        <taxon>Pseudomonadati</taxon>
        <taxon>Pseudomonadota</taxon>
        <taxon>Betaproteobacteria</taxon>
        <taxon>Burkholderiales</taxon>
        <taxon>Comamonadaceae</taxon>
        <taxon>Acidovorax</taxon>
    </lineage>
</organism>
<evidence type="ECO:0000256" key="3">
    <source>
        <dbReference type="ARBA" id="ARBA00023125"/>
    </source>
</evidence>
<dbReference type="SUPFAM" id="SSF52172">
    <property type="entry name" value="CheY-like"/>
    <property type="match status" value="1"/>
</dbReference>
<evidence type="ECO:0000259" key="7">
    <source>
        <dbReference type="PROSITE" id="PS50110"/>
    </source>
</evidence>
<keyword evidence="4" id="KW-0804">Transcription</keyword>
<evidence type="ECO:0000256" key="1">
    <source>
        <dbReference type="ARBA" id="ARBA00022553"/>
    </source>
</evidence>
<evidence type="ECO:0000259" key="6">
    <source>
        <dbReference type="PROSITE" id="PS50043"/>
    </source>
</evidence>
<feature type="domain" description="Response regulatory" evidence="7">
    <location>
        <begin position="16"/>
        <end position="132"/>
    </location>
</feature>
<dbReference type="InterPro" id="IPR001789">
    <property type="entry name" value="Sig_transdc_resp-reg_receiver"/>
</dbReference>
<dbReference type="Pfam" id="PF00196">
    <property type="entry name" value="GerE"/>
    <property type="match status" value="1"/>
</dbReference>
<accession>A0ABV8DD63</accession>
<dbReference type="Pfam" id="PF00072">
    <property type="entry name" value="Response_reg"/>
    <property type="match status" value="1"/>
</dbReference>
<evidence type="ECO:0000256" key="4">
    <source>
        <dbReference type="ARBA" id="ARBA00023163"/>
    </source>
</evidence>
<feature type="modified residue" description="4-aspartylphosphate" evidence="5">
    <location>
        <position position="67"/>
    </location>
</feature>
<dbReference type="PRINTS" id="PR00038">
    <property type="entry name" value="HTHLUXR"/>
</dbReference>
<dbReference type="InterPro" id="IPR000792">
    <property type="entry name" value="Tscrpt_reg_LuxR_C"/>
</dbReference>
<dbReference type="RefSeq" id="WP_055401583.1">
    <property type="nucleotide sequence ID" value="NZ_JAMXAX010000190.1"/>
</dbReference>
<name>A0ABV8DD63_9BURK</name>
<keyword evidence="2" id="KW-0805">Transcription regulation</keyword>
<dbReference type="CDD" id="cd17535">
    <property type="entry name" value="REC_NarL-like"/>
    <property type="match status" value="1"/>
</dbReference>
<dbReference type="SUPFAM" id="SSF46894">
    <property type="entry name" value="C-terminal effector domain of the bipartite response regulators"/>
    <property type="match status" value="1"/>
</dbReference>
<sequence>MTLPEPHLAPSGRDISVAIVEDDPRTRRRFEHALARADRLWLAYSAGTVGEMVAWLRDHRVDVLLVDLGLPDGSGLQVISHCRKLSPGTEIMVISMFGDEANMMRAFEAGARGYLLKDGTEDDLADHVLSLNAGGSPMTPIIARQLLTRLSPAPATTSALPADATLTARERDILAKLARGYTYAETAEILGISPSTVQSHVKNIYSKLAVHSKTEAIHEARQLGLL</sequence>
<dbReference type="PROSITE" id="PS50043">
    <property type="entry name" value="HTH_LUXR_2"/>
    <property type="match status" value="1"/>
</dbReference>
<evidence type="ECO:0000256" key="2">
    <source>
        <dbReference type="ARBA" id="ARBA00023015"/>
    </source>
</evidence>
<dbReference type="Proteomes" id="UP001595693">
    <property type="component" value="Unassembled WGS sequence"/>
</dbReference>
<proteinExistence type="predicted"/>